<feature type="coiled-coil region" evidence="10">
    <location>
        <begin position="155"/>
        <end position="194"/>
    </location>
</feature>
<keyword evidence="7" id="KW-0067">ATP-binding</keyword>
<dbReference type="InterPro" id="IPR011006">
    <property type="entry name" value="CheY-like_superfamily"/>
</dbReference>
<evidence type="ECO:0000256" key="2">
    <source>
        <dbReference type="ARBA" id="ARBA00012438"/>
    </source>
</evidence>
<dbReference type="NCBIfam" id="TIGR00229">
    <property type="entry name" value="sensory_box"/>
    <property type="match status" value="2"/>
</dbReference>
<dbReference type="SUPFAM" id="SSF55874">
    <property type="entry name" value="ATPase domain of HSP90 chaperone/DNA topoisomerase II/histidine kinase"/>
    <property type="match status" value="1"/>
</dbReference>
<dbReference type="PRINTS" id="PR00344">
    <property type="entry name" value="BCTRLSENSOR"/>
</dbReference>
<dbReference type="PANTHER" id="PTHR43065">
    <property type="entry name" value="SENSOR HISTIDINE KINASE"/>
    <property type="match status" value="1"/>
</dbReference>
<feature type="domain" description="PAS" evidence="13">
    <location>
        <begin position="683"/>
        <end position="737"/>
    </location>
</feature>
<evidence type="ECO:0000256" key="4">
    <source>
        <dbReference type="ARBA" id="ARBA00022679"/>
    </source>
</evidence>
<organism evidence="15 16">
    <name type="scientific">Prosthecobacter algae</name>
    <dbReference type="NCBI Taxonomy" id="1144682"/>
    <lineage>
        <taxon>Bacteria</taxon>
        <taxon>Pseudomonadati</taxon>
        <taxon>Verrucomicrobiota</taxon>
        <taxon>Verrucomicrobiia</taxon>
        <taxon>Verrucomicrobiales</taxon>
        <taxon>Verrucomicrobiaceae</taxon>
        <taxon>Prosthecobacter</taxon>
    </lineage>
</organism>
<dbReference type="SMART" id="SM00065">
    <property type="entry name" value="GAF"/>
    <property type="match status" value="3"/>
</dbReference>
<dbReference type="InterPro" id="IPR013656">
    <property type="entry name" value="PAS_4"/>
</dbReference>
<dbReference type="CDD" id="cd00130">
    <property type="entry name" value="PAS"/>
    <property type="match status" value="2"/>
</dbReference>
<evidence type="ECO:0000259" key="12">
    <source>
        <dbReference type="PROSITE" id="PS50110"/>
    </source>
</evidence>
<evidence type="ECO:0000256" key="1">
    <source>
        <dbReference type="ARBA" id="ARBA00000085"/>
    </source>
</evidence>
<dbReference type="InterPro" id="IPR000700">
    <property type="entry name" value="PAS-assoc_C"/>
</dbReference>
<accession>A0ABP9PMB9</accession>
<dbReference type="EC" id="2.7.13.3" evidence="2"/>
<dbReference type="InterPro" id="IPR036097">
    <property type="entry name" value="HisK_dim/P_sf"/>
</dbReference>
<dbReference type="Pfam" id="PF13426">
    <property type="entry name" value="PAS_9"/>
    <property type="match status" value="1"/>
</dbReference>
<keyword evidence="3 9" id="KW-0597">Phosphoprotein</keyword>
<dbReference type="SMART" id="SM00448">
    <property type="entry name" value="REC"/>
    <property type="match status" value="1"/>
</dbReference>
<dbReference type="InterPro" id="IPR035965">
    <property type="entry name" value="PAS-like_dom_sf"/>
</dbReference>
<dbReference type="InterPro" id="IPR005467">
    <property type="entry name" value="His_kinase_dom"/>
</dbReference>
<dbReference type="Gene3D" id="1.10.287.130">
    <property type="match status" value="1"/>
</dbReference>
<keyword evidence="16" id="KW-1185">Reference proteome</keyword>
<keyword evidence="4" id="KW-0808">Transferase</keyword>
<dbReference type="Pfam" id="PF13185">
    <property type="entry name" value="GAF_2"/>
    <property type="match status" value="1"/>
</dbReference>
<dbReference type="SUPFAM" id="SSF52172">
    <property type="entry name" value="CheY-like"/>
    <property type="match status" value="1"/>
</dbReference>
<dbReference type="SMART" id="SM00091">
    <property type="entry name" value="PAS"/>
    <property type="match status" value="2"/>
</dbReference>
<dbReference type="InterPro" id="IPR004358">
    <property type="entry name" value="Sig_transdc_His_kin-like_C"/>
</dbReference>
<sequence>MKAHIPEDEDQRLAVLREYEILDTPPEEAFDGLTQLAAHICGTPMAVISLVDEGRQWFKSQIGMPGNETSRDIAFCAHAILHKDQVMEVRDASEDPRFADNPLVTGSPDIRFYAGSPLVARGNQPLGTLCVIDRVPRKLTDAQLDALQTLSRNVVARLELRMQARQLALEVAEKERIADQLREQNAQLLRSEQETGRLLELGEKSRNALLSVLEDEQRLGLELRRWADAFENCAQGILIGMPGDLSIFACNRALALLRGCEASEVTRLCLMDLYAPSQHERVKAAITQAQEEGQAKFEVPMLKTDGASFEAQVDLVIVQGPDGDPVYWVVTIQDITERKLADLMLARTNRALQMMSACNEAVVRATDEPHLLAEVARLAVEIGGYRLAWVGYAQHDEEKSIRPMAHAGHEAGYLDVIRLSWSETAPSGQGPAARCIRTGQTVVCEDLATESSGFFWKEEALGRGYRGIVCLPLHDEKRTFGLLALYASDVQQVGADEIKLLQEMAEDLAFGIRHLRSRQEKQRMQDVVLKVSQAVSAGHGEGFFQSLTRHMVEALDADGGFVGRLQPGDRQRIETRAVFLNGQFEPNISYPLHGTPCEGVSLGYNCILEKNVRAEFPDDVWLADHGIEAYAGIPLMDTKRQVSGIMAVFYRRPLDQASLVLSTLKIFAARVADELERQEADARIREQASLLDKAQDAILVRDLDHRITYWNKSAEALYGWSAEEVLGKRVTEVFYHETNAFIGAIKQLFEEGEWVGELDQVAKDGKKLVIECRWTMVKDTEGRPKSVLCINTDITEKKKLEQQFLRAQRMESIGTLAGGIAHDLNNVLAPIMMAIDLLKMTVTDRSGQEILSTISQSAQRGAEMVNQVLSFARGMEGRRMDVHAHMLIRDIEKIARDTFPKNIQIITEYREDLWAVVGDPTQLHQVLLNFCVNARDALPEGGRILVKAKNVRLDENYAAMNLDALPGPYLRIEVADTGVGIPQGIIEQIFDPFFTTKELGKGTGLGLSTSLAIVKSHGGFIRVDSQPGLGSSFRLYLPAREGTGQHEMEMRTEEFPRGQGETVLVVDDELTIREITQQTLIAFGYKALLAADGAEAVTLYAQYRATIAIVLTDMMMPVMDGPATIKVLRNMNPAVKIIAASGISTNEAVNKAAGQGVKHFVSKPYTAESLLKVLRRCLDEQN</sequence>
<dbReference type="InterPro" id="IPR003594">
    <property type="entry name" value="HATPase_dom"/>
</dbReference>
<dbReference type="Pfam" id="PF00072">
    <property type="entry name" value="Response_reg"/>
    <property type="match status" value="1"/>
</dbReference>
<evidence type="ECO:0000256" key="6">
    <source>
        <dbReference type="ARBA" id="ARBA00022777"/>
    </source>
</evidence>
<dbReference type="SMART" id="SM00387">
    <property type="entry name" value="HATPase_c"/>
    <property type="match status" value="1"/>
</dbReference>
<dbReference type="InterPro" id="IPR000014">
    <property type="entry name" value="PAS"/>
</dbReference>
<dbReference type="EMBL" id="BAABIA010000012">
    <property type="protein sequence ID" value="GAA5148801.1"/>
    <property type="molecule type" value="Genomic_DNA"/>
</dbReference>
<dbReference type="InterPro" id="IPR003018">
    <property type="entry name" value="GAF"/>
</dbReference>
<dbReference type="Gene3D" id="3.40.50.2300">
    <property type="match status" value="1"/>
</dbReference>
<dbReference type="Gene3D" id="3.30.450.20">
    <property type="entry name" value="PAS domain"/>
    <property type="match status" value="2"/>
</dbReference>
<feature type="domain" description="Response regulatory" evidence="12">
    <location>
        <begin position="1062"/>
        <end position="1178"/>
    </location>
</feature>
<dbReference type="Gene3D" id="3.30.450.40">
    <property type="match status" value="3"/>
</dbReference>
<dbReference type="InterPro" id="IPR036890">
    <property type="entry name" value="HATPase_C_sf"/>
</dbReference>
<feature type="domain" description="PAC" evidence="14">
    <location>
        <begin position="295"/>
        <end position="347"/>
    </location>
</feature>
<dbReference type="SMART" id="SM00388">
    <property type="entry name" value="HisKA"/>
    <property type="match status" value="1"/>
</dbReference>
<gene>
    <name evidence="15" type="ORF">GCM10023213_45580</name>
</gene>
<dbReference type="Pfam" id="PF01590">
    <property type="entry name" value="GAF"/>
    <property type="match status" value="1"/>
</dbReference>
<keyword evidence="10" id="KW-0175">Coiled coil</keyword>
<evidence type="ECO:0000259" key="13">
    <source>
        <dbReference type="PROSITE" id="PS50112"/>
    </source>
</evidence>
<evidence type="ECO:0000256" key="10">
    <source>
        <dbReference type="SAM" id="Coils"/>
    </source>
</evidence>
<reference evidence="16" key="1">
    <citation type="journal article" date="2019" name="Int. J. Syst. Evol. Microbiol.">
        <title>The Global Catalogue of Microorganisms (GCM) 10K type strain sequencing project: providing services to taxonomists for standard genome sequencing and annotation.</title>
        <authorList>
            <consortium name="The Broad Institute Genomics Platform"/>
            <consortium name="The Broad Institute Genome Sequencing Center for Infectious Disease"/>
            <person name="Wu L."/>
            <person name="Ma J."/>
        </authorList>
    </citation>
    <scope>NUCLEOTIDE SEQUENCE [LARGE SCALE GENOMIC DNA]</scope>
    <source>
        <strain evidence="16">JCM 18053</strain>
    </source>
</reference>
<dbReference type="InterPro" id="IPR001789">
    <property type="entry name" value="Sig_transdc_resp-reg_receiver"/>
</dbReference>
<evidence type="ECO:0000256" key="9">
    <source>
        <dbReference type="PROSITE-ProRule" id="PRU00169"/>
    </source>
</evidence>
<dbReference type="SUPFAM" id="SSF47384">
    <property type="entry name" value="Homodimeric domain of signal transducing histidine kinase"/>
    <property type="match status" value="1"/>
</dbReference>
<dbReference type="PROSITE" id="PS50112">
    <property type="entry name" value="PAS"/>
    <property type="match status" value="1"/>
</dbReference>
<feature type="modified residue" description="4-aspartylphosphate" evidence="9">
    <location>
        <position position="1113"/>
    </location>
</feature>
<feature type="domain" description="PAC" evidence="14">
    <location>
        <begin position="754"/>
        <end position="806"/>
    </location>
</feature>
<evidence type="ECO:0000256" key="8">
    <source>
        <dbReference type="ARBA" id="ARBA00023012"/>
    </source>
</evidence>
<name>A0ABP9PMB9_9BACT</name>
<dbReference type="Gene3D" id="3.30.565.10">
    <property type="entry name" value="Histidine kinase-like ATPase, C-terminal domain"/>
    <property type="match status" value="1"/>
</dbReference>
<dbReference type="InterPro" id="IPR001610">
    <property type="entry name" value="PAC"/>
</dbReference>
<keyword evidence="6" id="KW-0418">Kinase</keyword>
<dbReference type="RefSeq" id="WP_345738722.1">
    <property type="nucleotide sequence ID" value="NZ_BAABIA010000012.1"/>
</dbReference>
<evidence type="ECO:0000259" key="14">
    <source>
        <dbReference type="PROSITE" id="PS50113"/>
    </source>
</evidence>
<proteinExistence type="predicted"/>
<dbReference type="PROSITE" id="PS50110">
    <property type="entry name" value="RESPONSE_REGULATORY"/>
    <property type="match status" value="1"/>
</dbReference>
<dbReference type="InterPro" id="IPR029016">
    <property type="entry name" value="GAF-like_dom_sf"/>
</dbReference>
<dbReference type="PANTHER" id="PTHR43065:SF46">
    <property type="entry name" value="C4-DICARBOXYLATE TRANSPORT SENSOR PROTEIN DCTB"/>
    <property type="match status" value="1"/>
</dbReference>
<feature type="domain" description="Histidine kinase" evidence="11">
    <location>
        <begin position="819"/>
        <end position="1041"/>
    </location>
</feature>
<protein>
    <recommendedName>
        <fullName evidence="2">histidine kinase</fullName>
        <ecNumber evidence="2">2.7.13.3</ecNumber>
    </recommendedName>
</protein>
<comment type="caution">
    <text evidence="15">The sequence shown here is derived from an EMBL/GenBank/DDBJ whole genome shotgun (WGS) entry which is preliminary data.</text>
</comment>
<dbReference type="CDD" id="cd17546">
    <property type="entry name" value="REC_hyHK_CKI1_RcsC-like"/>
    <property type="match status" value="1"/>
</dbReference>
<evidence type="ECO:0000256" key="7">
    <source>
        <dbReference type="ARBA" id="ARBA00022840"/>
    </source>
</evidence>
<dbReference type="SUPFAM" id="SSF55781">
    <property type="entry name" value="GAF domain-like"/>
    <property type="match status" value="3"/>
</dbReference>
<dbReference type="Pfam" id="PF08448">
    <property type="entry name" value="PAS_4"/>
    <property type="match status" value="1"/>
</dbReference>
<keyword evidence="8" id="KW-0902">Two-component regulatory system</keyword>
<comment type="catalytic activity">
    <reaction evidence="1">
        <text>ATP + protein L-histidine = ADP + protein N-phospho-L-histidine.</text>
        <dbReference type="EC" id="2.7.13.3"/>
    </reaction>
</comment>
<dbReference type="SMART" id="SM00086">
    <property type="entry name" value="PAC"/>
    <property type="match status" value="2"/>
</dbReference>
<dbReference type="Pfam" id="PF02518">
    <property type="entry name" value="HATPase_c"/>
    <property type="match status" value="1"/>
</dbReference>
<evidence type="ECO:0000256" key="5">
    <source>
        <dbReference type="ARBA" id="ARBA00022741"/>
    </source>
</evidence>
<evidence type="ECO:0000313" key="15">
    <source>
        <dbReference type="EMBL" id="GAA5148801.1"/>
    </source>
</evidence>
<dbReference type="SUPFAM" id="SSF55785">
    <property type="entry name" value="PYP-like sensor domain (PAS domain)"/>
    <property type="match status" value="2"/>
</dbReference>
<dbReference type="PROSITE" id="PS50113">
    <property type="entry name" value="PAC"/>
    <property type="match status" value="2"/>
</dbReference>
<dbReference type="InterPro" id="IPR003661">
    <property type="entry name" value="HisK_dim/P_dom"/>
</dbReference>
<evidence type="ECO:0000313" key="16">
    <source>
        <dbReference type="Proteomes" id="UP001499852"/>
    </source>
</evidence>
<dbReference type="Proteomes" id="UP001499852">
    <property type="component" value="Unassembled WGS sequence"/>
</dbReference>
<evidence type="ECO:0000259" key="11">
    <source>
        <dbReference type="PROSITE" id="PS50109"/>
    </source>
</evidence>
<dbReference type="Pfam" id="PF00512">
    <property type="entry name" value="HisKA"/>
    <property type="match status" value="1"/>
</dbReference>
<dbReference type="PROSITE" id="PS50109">
    <property type="entry name" value="HIS_KIN"/>
    <property type="match status" value="1"/>
</dbReference>
<keyword evidence="5" id="KW-0547">Nucleotide-binding</keyword>
<dbReference type="CDD" id="cd00082">
    <property type="entry name" value="HisKA"/>
    <property type="match status" value="1"/>
</dbReference>
<evidence type="ECO:0000256" key="3">
    <source>
        <dbReference type="ARBA" id="ARBA00022553"/>
    </source>
</evidence>